<evidence type="ECO:0000256" key="1">
    <source>
        <dbReference type="SAM" id="MobiDB-lite"/>
    </source>
</evidence>
<accession>A0A9W9DK95</accession>
<dbReference type="Proteomes" id="UP001150238">
    <property type="component" value="Unassembled WGS sequence"/>
</dbReference>
<gene>
    <name evidence="2" type="ORF">C8J55DRAFT_490968</name>
</gene>
<feature type="compositionally biased region" description="Low complexity" evidence="1">
    <location>
        <begin position="133"/>
        <end position="152"/>
    </location>
</feature>
<protein>
    <submittedName>
        <fullName evidence="2">Uncharacterized protein</fullName>
    </submittedName>
</protein>
<feature type="region of interest" description="Disordered" evidence="1">
    <location>
        <begin position="120"/>
        <end position="183"/>
    </location>
</feature>
<feature type="compositionally biased region" description="Polar residues" evidence="1">
    <location>
        <begin position="1"/>
        <end position="18"/>
    </location>
</feature>
<feature type="compositionally biased region" description="Acidic residues" evidence="1">
    <location>
        <begin position="153"/>
        <end position="168"/>
    </location>
</feature>
<organism evidence="2 3">
    <name type="scientific">Lentinula lateritia</name>
    <dbReference type="NCBI Taxonomy" id="40482"/>
    <lineage>
        <taxon>Eukaryota</taxon>
        <taxon>Fungi</taxon>
        <taxon>Dikarya</taxon>
        <taxon>Basidiomycota</taxon>
        <taxon>Agaricomycotina</taxon>
        <taxon>Agaricomycetes</taxon>
        <taxon>Agaricomycetidae</taxon>
        <taxon>Agaricales</taxon>
        <taxon>Marasmiineae</taxon>
        <taxon>Omphalotaceae</taxon>
        <taxon>Lentinula</taxon>
    </lineage>
</organism>
<sequence length="291" mass="32143">MQNTASSFSSNSPISGTSPAEFPPVVDVPIDNSSMPVEILKRPAAARKKKLEDDPWTADVSTVSVTCLGCGHLVRLSTKSLYDNHHWLMHKQRCKRAGNMKGNSDIGASPQPSVLAQAKYRPNTKSNRKTKRAPSASSSVSSLTPISTPPLTSDEEDDVDVSSTEESEPPPRPIPIRAPGKRDLLTEQYFARAHGIRIRLPPIPPDTPDTQNDWRNWKWSELRMPEFTTSAPSLPDSNSDSSEVTCDPDVAVKSQVRAQVEGPRILRSSWSIVQPREREDPSWRPSSSYHA</sequence>
<reference evidence="2" key="2">
    <citation type="journal article" date="2023" name="Proc. Natl. Acad. Sci. U.S.A.">
        <title>A global phylogenomic analysis of the shiitake genus Lentinula.</title>
        <authorList>
            <person name="Sierra-Patev S."/>
            <person name="Min B."/>
            <person name="Naranjo-Ortiz M."/>
            <person name="Looney B."/>
            <person name="Konkel Z."/>
            <person name="Slot J.C."/>
            <person name="Sakamoto Y."/>
            <person name="Steenwyk J.L."/>
            <person name="Rokas A."/>
            <person name="Carro J."/>
            <person name="Camarero S."/>
            <person name="Ferreira P."/>
            <person name="Molpeceres G."/>
            <person name="Ruiz-Duenas F.J."/>
            <person name="Serrano A."/>
            <person name="Henrissat B."/>
            <person name="Drula E."/>
            <person name="Hughes K.W."/>
            <person name="Mata J.L."/>
            <person name="Ishikawa N.K."/>
            <person name="Vargas-Isla R."/>
            <person name="Ushijima S."/>
            <person name="Smith C.A."/>
            <person name="Donoghue J."/>
            <person name="Ahrendt S."/>
            <person name="Andreopoulos W."/>
            <person name="He G."/>
            <person name="LaButti K."/>
            <person name="Lipzen A."/>
            <person name="Ng V."/>
            <person name="Riley R."/>
            <person name="Sandor L."/>
            <person name="Barry K."/>
            <person name="Martinez A.T."/>
            <person name="Xiao Y."/>
            <person name="Gibbons J.G."/>
            <person name="Terashima K."/>
            <person name="Grigoriev I.V."/>
            <person name="Hibbett D."/>
        </authorList>
    </citation>
    <scope>NUCLEOTIDE SEQUENCE</scope>
    <source>
        <strain evidence="2">Sp2 HRB7682 ss15</strain>
    </source>
</reference>
<reference evidence="2" key="1">
    <citation type="submission" date="2022-08" db="EMBL/GenBank/DDBJ databases">
        <authorList>
            <consortium name="DOE Joint Genome Institute"/>
            <person name="Min B."/>
            <person name="Riley R."/>
            <person name="Sierra-Patev S."/>
            <person name="Naranjo-Ortiz M."/>
            <person name="Looney B."/>
            <person name="Konkel Z."/>
            <person name="Slot J.C."/>
            <person name="Sakamoto Y."/>
            <person name="Steenwyk J.L."/>
            <person name="Rokas A."/>
            <person name="Carro J."/>
            <person name="Camarero S."/>
            <person name="Ferreira P."/>
            <person name="Molpeceres G."/>
            <person name="Ruiz-Duenas F.J."/>
            <person name="Serrano A."/>
            <person name="Henrissat B."/>
            <person name="Drula E."/>
            <person name="Hughes K.W."/>
            <person name="Mata J.L."/>
            <person name="Ishikawa N.K."/>
            <person name="Vargas-Isla R."/>
            <person name="Ushijima S."/>
            <person name="Smith C.A."/>
            <person name="Ahrendt S."/>
            <person name="Andreopoulos W."/>
            <person name="He G."/>
            <person name="Labutti K."/>
            <person name="Lipzen A."/>
            <person name="Ng V."/>
            <person name="Sandor L."/>
            <person name="Barry K."/>
            <person name="Martinez A.T."/>
            <person name="Xiao Y."/>
            <person name="Gibbons J.G."/>
            <person name="Terashima K."/>
            <person name="Hibbett D.S."/>
            <person name="Grigoriev I.V."/>
        </authorList>
    </citation>
    <scope>NUCLEOTIDE SEQUENCE</scope>
    <source>
        <strain evidence="2">Sp2 HRB7682 ss15</strain>
    </source>
</reference>
<name>A0A9W9DK95_9AGAR</name>
<dbReference type="EMBL" id="JANVFS010000025">
    <property type="protein sequence ID" value="KAJ4473456.1"/>
    <property type="molecule type" value="Genomic_DNA"/>
</dbReference>
<evidence type="ECO:0000313" key="2">
    <source>
        <dbReference type="EMBL" id="KAJ4473456.1"/>
    </source>
</evidence>
<proteinExistence type="predicted"/>
<comment type="caution">
    <text evidence="2">The sequence shown here is derived from an EMBL/GenBank/DDBJ whole genome shotgun (WGS) entry which is preliminary data.</text>
</comment>
<evidence type="ECO:0000313" key="3">
    <source>
        <dbReference type="Proteomes" id="UP001150238"/>
    </source>
</evidence>
<dbReference type="AlphaFoldDB" id="A0A9W9DK95"/>
<feature type="region of interest" description="Disordered" evidence="1">
    <location>
        <begin position="1"/>
        <end position="27"/>
    </location>
</feature>